<evidence type="ECO:0000256" key="1">
    <source>
        <dbReference type="SAM" id="SignalP"/>
    </source>
</evidence>
<sequence>MNKFLSYITLFLCASITLTSCTSDDATEEALDKKLEVLEGKNTVTFNFDHKMFGEDLKYDTFYKSNGNKEELNITFLKYIISNFQLTDDNGEVFTYPKNEGYFFVDSESNDFKVVLKDVPAGRYTGIKFGLGVDQEKYLRGVEDQQEFWDLCREHNLTWGWLTGYKFINCQGFFTSAGSEADDFQLHIGSHGSKLDNYREVVLTTKDVVKVSDKYAATVELDVEVSKLLDDKNKISLVERQYIMVDKDRAPKIMENAVNMFSLKEVKITE</sequence>
<feature type="chain" id="PRO_5017410488" description="Copper-binding protein MbnP-like domain-containing protein" evidence="1">
    <location>
        <begin position="23"/>
        <end position="270"/>
    </location>
</feature>
<evidence type="ECO:0000313" key="3">
    <source>
        <dbReference type="EMBL" id="SDH32519.1"/>
    </source>
</evidence>
<feature type="signal peptide" evidence="1">
    <location>
        <begin position="1"/>
        <end position="22"/>
    </location>
</feature>
<accession>A0A1G8BH33</accession>
<gene>
    <name evidence="3" type="ORF">SAMN05421818_10264</name>
</gene>
<dbReference type="STRING" id="702745.SAMN05421818_10264"/>
<organism evidence="3 4">
    <name type="scientific">Myroides phaeus</name>
    <dbReference type="NCBI Taxonomy" id="702745"/>
    <lineage>
        <taxon>Bacteria</taxon>
        <taxon>Pseudomonadati</taxon>
        <taxon>Bacteroidota</taxon>
        <taxon>Flavobacteriia</taxon>
        <taxon>Flavobacteriales</taxon>
        <taxon>Flavobacteriaceae</taxon>
        <taxon>Myroides</taxon>
    </lineage>
</organism>
<evidence type="ECO:0000259" key="2">
    <source>
        <dbReference type="Pfam" id="PF20243"/>
    </source>
</evidence>
<keyword evidence="1" id="KW-0732">Signal</keyword>
<dbReference type="InterPro" id="IPR046863">
    <property type="entry name" value="MbnP-like_dom"/>
</dbReference>
<keyword evidence="4" id="KW-1185">Reference proteome</keyword>
<feature type="domain" description="Copper-binding protein MbnP-like" evidence="2">
    <location>
        <begin position="42"/>
        <end position="241"/>
    </location>
</feature>
<proteinExistence type="predicted"/>
<reference evidence="4" key="1">
    <citation type="submission" date="2016-10" db="EMBL/GenBank/DDBJ databases">
        <authorList>
            <person name="Varghese N."/>
            <person name="Submissions S."/>
        </authorList>
    </citation>
    <scope>NUCLEOTIDE SEQUENCE [LARGE SCALE GENOMIC DNA]</scope>
    <source>
        <strain evidence="4">DSM 23313</strain>
    </source>
</reference>
<dbReference type="Proteomes" id="UP000243588">
    <property type="component" value="Unassembled WGS sequence"/>
</dbReference>
<dbReference type="Pfam" id="PF20243">
    <property type="entry name" value="MbnP"/>
    <property type="match status" value="1"/>
</dbReference>
<dbReference type="RefSeq" id="WP_090405034.1">
    <property type="nucleotide sequence ID" value="NZ_FNDQ01000002.1"/>
</dbReference>
<dbReference type="EMBL" id="FNDQ01000002">
    <property type="protein sequence ID" value="SDH32519.1"/>
    <property type="molecule type" value="Genomic_DNA"/>
</dbReference>
<evidence type="ECO:0000313" key="4">
    <source>
        <dbReference type="Proteomes" id="UP000243588"/>
    </source>
</evidence>
<protein>
    <recommendedName>
        <fullName evidence="2">Copper-binding protein MbnP-like domain-containing protein</fullName>
    </recommendedName>
</protein>
<dbReference type="AlphaFoldDB" id="A0A1G8BH33"/>
<name>A0A1G8BH33_9FLAO</name>
<dbReference type="PROSITE" id="PS51257">
    <property type="entry name" value="PROKAR_LIPOPROTEIN"/>
    <property type="match status" value="1"/>
</dbReference>